<protein>
    <recommendedName>
        <fullName evidence="7">NACHT domain-containing protein</fullName>
    </recommendedName>
</protein>
<dbReference type="SUPFAM" id="SSF52540">
    <property type="entry name" value="P-loop containing nucleoside triphosphate hydrolases"/>
    <property type="match status" value="1"/>
</dbReference>
<dbReference type="RefSeq" id="XP_045964908.1">
    <property type="nucleotide sequence ID" value="XM_046106469.1"/>
</dbReference>
<accession>A0A9P8UYP6</accession>
<reference evidence="5" key="1">
    <citation type="journal article" date="2021" name="Nat. Commun.">
        <title>Genetic determinants of endophytism in the Arabidopsis root mycobiome.</title>
        <authorList>
            <person name="Mesny F."/>
            <person name="Miyauchi S."/>
            <person name="Thiergart T."/>
            <person name="Pickel B."/>
            <person name="Atanasova L."/>
            <person name="Karlsson M."/>
            <person name="Huettel B."/>
            <person name="Barry K.W."/>
            <person name="Haridas S."/>
            <person name="Chen C."/>
            <person name="Bauer D."/>
            <person name="Andreopoulos W."/>
            <person name="Pangilinan J."/>
            <person name="LaButti K."/>
            <person name="Riley R."/>
            <person name="Lipzen A."/>
            <person name="Clum A."/>
            <person name="Drula E."/>
            <person name="Henrissat B."/>
            <person name="Kohler A."/>
            <person name="Grigoriev I.V."/>
            <person name="Martin F.M."/>
            <person name="Hacquard S."/>
        </authorList>
    </citation>
    <scope>NUCLEOTIDE SEQUENCE</scope>
    <source>
        <strain evidence="5">MPI-SDFR-AT-0073</strain>
    </source>
</reference>
<dbReference type="PANTHER" id="PTHR10039:SF5">
    <property type="entry name" value="NACHT DOMAIN-CONTAINING PROTEIN"/>
    <property type="match status" value="1"/>
</dbReference>
<evidence type="ECO:0000256" key="2">
    <source>
        <dbReference type="SAM" id="Phobius"/>
    </source>
</evidence>
<evidence type="ECO:0000259" key="3">
    <source>
        <dbReference type="Pfam" id="PF24883"/>
    </source>
</evidence>
<dbReference type="Pfam" id="PF25053">
    <property type="entry name" value="DUF7791"/>
    <property type="match status" value="1"/>
</dbReference>
<dbReference type="Gene3D" id="3.40.50.300">
    <property type="entry name" value="P-loop containing nucleotide triphosphate hydrolases"/>
    <property type="match status" value="1"/>
</dbReference>
<dbReference type="AlphaFoldDB" id="A0A9P8UYP6"/>
<dbReference type="OrthoDB" id="443402at2759"/>
<dbReference type="InterPro" id="IPR056884">
    <property type="entry name" value="NPHP3-like_N"/>
</dbReference>
<proteinExistence type="predicted"/>
<keyword evidence="1" id="KW-0677">Repeat</keyword>
<sequence length="1061" mass="120822">MAFTRDSTLTEESEMLLESLEGQAPPRNRGLYRDSMFVLKDIVLLVLAIPTLFNLFELVLQDRQNHIRQKPQSTPSLPGCNCGNSVAQALQLNCRYDTLAAAWLPDHCRDDELTELFNHSGDGPNGSWTYWADFEHTQELSVGQLGALADLPEGGVFYMTHRWHLVHFHDERFESVTKAHNATFNWLLANENTANSVDGTCKHLDKNLVQAKQQFVQWLEAGEDFFYIAGKPGAGKSTLMKFICSHINFCRHLRVWAAGSALLVGRFFFWKPGQPEQKSINGLLRGLLYSILESSPDITTTAFPELCEGLRSNRLGPNPIQDQDVERAFENILAKSKVTNRHKVVLVIDGLDEFEGNHADLLVILKAWATNYRPIIKICVSSREYGIFEEFFSGYPKLRLHELTCDDMAQMITCWQTREELFSSSTCEEAKLIKDLMIKQAEGVFLWVIMVIATIEDALLSRDITNASEIRRKIRLCPSELDDLFPHLLQSVTANHRTWVYRAISLVRFAQFQVPGLLRSSQAYHGVGLLDLMLLDEASPTWNLSTFQPRSDTKALDIQLRLENARKRIISHCKGFLSIASIAEATLWPANGDERMYAALTHRSIVEFLSSDTALSQMSTYLADFDPFFALFSTVLACLRFLPPSHYPLLKPKQDIPQRECLELIDILEDTLQTRLKELIRCGALLGLSGSPRFLSLIDAIGDAIKRHLTIQLAIQEVRLPVTSRSPHEVLVTLTLRERIYEYSEWRRRRAVPGAETPIMTHHMFEAFLNVIRYFHLNDYERANHSQANDTKKPKRPRDWIRWNWLNETSGLTLDVFSKLLAEFFANGIDLNWIPNKNPASVSWKGSKTIDKVPWTCWQTLLWAMLMYEIPCVQKYAKVVDLLLRQGADPNIQISVVGPLKSLKFGRPEPHEGWYLLMPYMKSRELAESLVRSGLTCDHDLVTRRDLDYIPTALIQESAPIYQCAKDRGWLISLRDILALCFPQEAGYFSDLLDSLDNNEDTPVQKTESPPLPLDYVVGCDTGVLGTSRGTCDFGIIVEEFRIQNSISNPSTTVAREVKFW</sequence>
<evidence type="ECO:0000259" key="4">
    <source>
        <dbReference type="Pfam" id="PF25053"/>
    </source>
</evidence>
<name>A0A9P8UYP6_9PEZI</name>
<evidence type="ECO:0000313" key="5">
    <source>
        <dbReference type="EMBL" id="KAH6660777.1"/>
    </source>
</evidence>
<dbReference type="Proteomes" id="UP000758603">
    <property type="component" value="Unassembled WGS sequence"/>
</dbReference>
<evidence type="ECO:0008006" key="7">
    <source>
        <dbReference type="Google" id="ProtNLM"/>
    </source>
</evidence>
<dbReference type="Pfam" id="PF24883">
    <property type="entry name" value="NPHP3_N"/>
    <property type="match status" value="1"/>
</dbReference>
<dbReference type="InterPro" id="IPR056693">
    <property type="entry name" value="DUF7791"/>
</dbReference>
<dbReference type="GeneID" id="70135360"/>
<feature type="transmembrane region" description="Helical" evidence="2">
    <location>
        <begin position="42"/>
        <end position="60"/>
    </location>
</feature>
<gene>
    <name evidence="5" type="ORF">BKA67DRAFT_653934</name>
</gene>
<dbReference type="InterPro" id="IPR027417">
    <property type="entry name" value="P-loop_NTPase"/>
</dbReference>
<keyword evidence="2" id="KW-0472">Membrane</keyword>
<keyword evidence="6" id="KW-1185">Reference proteome</keyword>
<keyword evidence="2" id="KW-1133">Transmembrane helix</keyword>
<dbReference type="EMBL" id="JAGPXC010000001">
    <property type="protein sequence ID" value="KAH6660777.1"/>
    <property type="molecule type" value="Genomic_DNA"/>
</dbReference>
<comment type="caution">
    <text evidence="5">The sequence shown here is derived from an EMBL/GenBank/DDBJ whole genome shotgun (WGS) entry which is preliminary data.</text>
</comment>
<evidence type="ECO:0000313" key="6">
    <source>
        <dbReference type="Proteomes" id="UP000758603"/>
    </source>
</evidence>
<keyword evidence="2" id="KW-0812">Transmembrane</keyword>
<feature type="domain" description="DUF7791" evidence="4">
    <location>
        <begin position="523"/>
        <end position="645"/>
    </location>
</feature>
<feature type="domain" description="Nephrocystin 3-like N-terminal" evidence="3">
    <location>
        <begin position="211"/>
        <end position="383"/>
    </location>
</feature>
<dbReference type="PANTHER" id="PTHR10039">
    <property type="entry name" value="AMELOGENIN"/>
    <property type="match status" value="1"/>
</dbReference>
<evidence type="ECO:0000256" key="1">
    <source>
        <dbReference type="ARBA" id="ARBA00022737"/>
    </source>
</evidence>
<organism evidence="5 6">
    <name type="scientific">Truncatella angustata</name>
    <dbReference type="NCBI Taxonomy" id="152316"/>
    <lineage>
        <taxon>Eukaryota</taxon>
        <taxon>Fungi</taxon>
        <taxon>Dikarya</taxon>
        <taxon>Ascomycota</taxon>
        <taxon>Pezizomycotina</taxon>
        <taxon>Sordariomycetes</taxon>
        <taxon>Xylariomycetidae</taxon>
        <taxon>Amphisphaeriales</taxon>
        <taxon>Sporocadaceae</taxon>
        <taxon>Truncatella</taxon>
    </lineage>
</organism>